<comment type="caution">
    <text evidence="1">The sequence shown here is derived from an EMBL/GenBank/DDBJ whole genome shotgun (WGS) entry which is preliminary data.</text>
</comment>
<dbReference type="EMBL" id="NKCL01000463">
    <property type="protein sequence ID" value="RSL69037.1"/>
    <property type="molecule type" value="Genomic_DNA"/>
</dbReference>
<gene>
    <name evidence="1" type="ORF">CEP51_012407</name>
</gene>
<organism evidence="1 2">
    <name type="scientific">Fusarium floridanum</name>
    <dbReference type="NCBI Taxonomy" id="1325733"/>
    <lineage>
        <taxon>Eukaryota</taxon>
        <taxon>Fungi</taxon>
        <taxon>Dikarya</taxon>
        <taxon>Ascomycota</taxon>
        <taxon>Pezizomycotina</taxon>
        <taxon>Sordariomycetes</taxon>
        <taxon>Hypocreomycetidae</taxon>
        <taxon>Hypocreales</taxon>
        <taxon>Nectriaceae</taxon>
        <taxon>Fusarium</taxon>
        <taxon>Fusarium solani species complex</taxon>
    </lineage>
</organism>
<name>A0A428QUR0_9HYPO</name>
<protein>
    <submittedName>
        <fullName evidence="1">Uncharacterized protein</fullName>
    </submittedName>
</protein>
<sequence length="67" mass="7854">MWQRRIKLRRDYDVRPTAIKETNRQALGSCIFSSPRRYDTTSLCILRIPQVRQDCVVEGEIDSDPLS</sequence>
<dbReference type="AlphaFoldDB" id="A0A428QUR0"/>
<reference evidence="1 2" key="1">
    <citation type="submission" date="2017-06" db="EMBL/GenBank/DDBJ databases">
        <title>Comparative genomic analysis of Ambrosia Fusariam Clade fungi.</title>
        <authorList>
            <person name="Stajich J.E."/>
            <person name="Carrillo J."/>
            <person name="Kijimoto T."/>
            <person name="Eskalen A."/>
            <person name="O'Donnell K."/>
            <person name="Kasson M."/>
        </authorList>
    </citation>
    <scope>NUCLEOTIDE SEQUENCE [LARGE SCALE GENOMIC DNA]</scope>
    <source>
        <strain evidence="1 2">NRRL62606</strain>
    </source>
</reference>
<keyword evidence="2" id="KW-1185">Reference proteome</keyword>
<accession>A0A428QUR0</accession>
<dbReference type="Proteomes" id="UP000287972">
    <property type="component" value="Unassembled WGS sequence"/>
</dbReference>
<evidence type="ECO:0000313" key="1">
    <source>
        <dbReference type="EMBL" id="RSL69037.1"/>
    </source>
</evidence>
<proteinExistence type="predicted"/>
<evidence type="ECO:0000313" key="2">
    <source>
        <dbReference type="Proteomes" id="UP000287972"/>
    </source>
</evidence>